<sequence>MTSNKFLIIIRFAAFIVYGYSIFYRQTNEILPPEIRGRPFGKWKYLTFWDLLLQFGFFTLALISSFRWTPKSFGRLVDFLFNSLAFPVAMFVTISFWTVWSIDRELIFPKAIEQYYPFWLHQTSHTLVALLMLIELIFANRNPPSKQAHGLIIINLFCYIYSFWVLYIAITTDIWVYPLIGKLNWPLRIGFAVTYCLINSLLYKIAIWYQQNFVKHTPNSNHRDINKIK</sequence>
<comment type="catalytic activity">
    <reaction evidence="8">
        <text>13-octadecanoyloxy-octadecanoate + H2O = 13-hydroxy-octadecanoate + octadecanoate + H(+)</text>
        <dbReference type="Rhea" id="RHEA:52084"/>
        <dbReference type="ChEBI" id="CHEBI:15377"/>
        <dbReference type="ChEBI" id="CHEBI:15378"/>
        <dbReference type="ChEBI" id="CHEBI:25629"/>
        <dbReference type="ChEBI" id="CHEBI:136304"/>
        <dbReference type="ChEBI" id="CHEBI:136335"/>
    </reaction>
    <physiologicalReaction direction="left-to-right" evidence="8">
        <dbReference type="Rhea" id="RHEA:52085"/>
    </physiologicalReaction>
</comment>
<comment type="catalytic activity">
    <reaction evidence="9">
        <text>9-hexadecanoyloxy-octadecanoate + H2O = 9-hydroxy-octadecanoate + hexadecanoate + H(+)</text>
        <dbReference type="Rhea" id="RHEA:52052"/>
        <dbReference type="ChEBI" id="CHEBI:7896"/>
        <dbReference type="ChEBI" id="CHEBI:15377"/>
        <dbReference type="ChEBI" id="CHEBI:15378"/>
        <dbReference type="ChEBI" id="CHEBI:83670"/>
        <dbReference type="ChEBI" id="CHEBI:136286"/>
    </reaction>
    <physiologicalReaction direction="left-to-right" evidence="9">
        <dbReference type="Rhea" id="RHEA:52053"/>
    </physiologicalReaction>
</comment>
<keyword evidence="20" id="KW-1185">Reference proteome</keyword>
<dbReference type="EMBL" id="ASGP02000001">
    <property type="protein sequence ID" value="KAH9528316.1"/>
    <property type="molecule type" value="Genomic_DNA"/>
</dbReference>
<evidence type="ECO:0000256" key="6">
    <source>
        <dbReference type="ARBA" id="ARBA00023136"/>
    </source>
</evidence>
<gene>
    <name evidence="19" type="ORF">DERF_002268</name>
    <name evidence="18" type="ORF">HUG17_10231</name>
</gene>
<comment type="catalytic activity">
    <reaction evidence="16">
        <text>12-(9Z-hexadecenoyloxy)-octadecanoate + H2O = 12-hydroxyoctadecanoate + (9Z)-hexadecenoate + H(+)</text>
        <dbReference type="Rhea" id="RHEA:52072"/>
        <dbReference type="ChEBI" id="CHEBI:15377"/>
        <dbReference type="ChEBI" id="CHEBI:15378"/>
        <dbReference type="ChEBI" id="CHEBI:32372"/>
        <dbReference type="ChEBI" id="CHEBI:84201"/>
        <dbReference type="ChEBI" id="CHEBI:136312"/>
    </reaction>
    <physiologicalReaction direction="left-to-right" evidence="16">
        <dbReference type="Rhea" id="RHEA:52073"/>
    </physiologicalReaction>
</comment>
<dbReference type="Proteomes" id="UP000790347">
    <property type="component" value="Unassembled WGS sequence"/>
</dbReference>
<dbReference type="OrthoDB" id="1898221at2759"/>
<reference evidence="19" key="4">
    <citation type="journal article" date="2022" name="Res Sq">
        <title>Comparative Genomics Reveals Insights into the Divergent Evolution of Astigmatic Mites and Household Pest Adaptations.</title>
        <authorList>
            <person name="Xiong Q."/>
            <person name="Wan A.T.-Y."/>
            <person name="Liu X.-Y."/>
            <person name="Fung C.S.-H."/>
            <person name="Xiao X."/>
            <person name="Malainual N."/>
            <person name="Hou J."/>
            <person name="Wang L."/>
            <person name="Wang M."/>
            <person name="Yang K."/>
            <person name="Cui Y."/>
            <person name="Leung E."/>
            <person name="Nong W."/>
            <person name="Shin S.-K."/>
            <person name="Au S."/>
            <person name="Jeong K.Y."/>
            <person name="Chew F.T."/>
            <person name="Hui J."/>
            <person name="Leung T.F."/>
            <person name="Tungtrongchitr A."/>
            <person name="Zhong N."/>
            <person name="Liu Z."/>
            <person name="Tsui S."/>
        </authorList>
    </citation>
    <scope>NUCLEOTIDE SEQUENCE</scope>
    <source>
        <strain evidence="19">Derf</strain>
        <tissue evidence="19">Whole organism</tissue>
    </source>
</reference>
<evidence type="ECO:0000256" key="12">
    <source>
        <dbReference type="ARBA" id="ARBA00048800"/>
    </source>
</evidence>
<evidence type="ECO:0000256" key="10">
    <source>
        <dbReference type="ARBA" id="ARBA00048680"/>
    </source>
</evidence>
<dbReference type="EMBL" id="SDOV01000010">
    <property type="protein sequence ID" value="KAH7636261.1"/>
    <property type="molecule type" value="Genomic_DNA"/>
</dbReference>
<comment type="similarity">
    <text evidence="3">Belongs to the AIG1 family.</text>
</comment>
<comment type="catalytic activity">
    <reaction evidence="15">
        <text>13-(9Z-hexadecenoyloxy)-octadecanoate + H2O = 13-hydroxy-octadecanoate + (9Z)-hexadecenoate + H(+)</text>
        <dbReference type="Rhea" id="RHEA:52076"/>
        <dbReference type="ChEBI" id="CHEBI:15377"/>
        <dbReference type="ChEBI" id="CHEBI:15378"/>
        <dbReference type="ChEBI" id="CHEBI:32372"/>
        <dbReference type="ChEBI" id="CHEBI:136304"/>
        <dbReference type="ChEBI" id="CHEBI:136315"/>
    </reaction>
    <physiologicalReaction direction="left-to-right" evidence="15">
        <dbReference type="Rhea" id="RHEA:52077"/>
    </physiologicalReaction>
</comment>
<dbReference type="Proteomes" id="UP000828236">
    <property type="component" value="Unassembled WGS sequence"/>
</dbReference>
<evidence type="ECO:0000256" key="3">
    <source>
        <dbReference type="ARBA" id="ARBA00009300"/>
    </source>
</evidence>
<comment type="catalytic activity">
    <reaction evidence="14">
        <text>13-(9Z-octadecenoyloxy)-octadecanoate + H2O = 13-hydroxy-octadecanoate + (9Z)-octadecenoate + H(+)</text>
        <dbReference type="Rhea" id="RHEA:52064"/>
        <dbReference type="ChEBI" id="CHEBI:15377"/>
        <dbReference type="ChEBI" id="CHEBI:15378"/>
        <dbReference type="ChEBI" id="CHEBI:30823"/>
        <dbReference type="ChEBI" id="CHEBI:136303"/>
        <dbReference type="ChEBI" id="CHEBI:136304"/>
    </reaction>
    <physiologicalReaction direction="left-to-right" evidence="14">
        <dbReference type="Rhea" id="RHEA:52065"/>
    </physiologicalReaction>
</comment>
<evidence type="ECO:0000313" key="20">
    <source>
        <dbReference type="Proteomes" id="UP000790347"/>
    </source>
</evidence>
<dbReference type="PANTHER" id="PTHR10989">
    <property type="entry name" value="ANDROGEN-INDUCED PROTEIN 1-RELATED"/>
    <property type="match status" value="1"/>
</dbReference>
<evidence type="ECO:0000256" key="11">
    <source>
        <dbReference type="ARBA" id="ARBA00048701"/>
    </source>
</evidence>
<dbReference type="GO" id="GO:0016020">
    <property type="term" value="C:membrane"/>
    <property type="evidence" value="ECO:0007669"/>
    <property type="project" value="InterPro"/>
</dbReference>
<comment type="caution">
    <text evidence="19">The sequence shown here is derived from an EMBL/GenBank/DDBJ whole genome shotgun (WGS) entry which is preliminary data.</text>
</comment>
<organism evidence="19 20">
    <name type="scientific">Dermatophagoides farinae</name>
    <name type="common">American house dust mite</name>
    <dbReference type="NCBI Taxonomy" id="6954"/>
    <lineage>
        <taxon>Eukaryota</taxon>
        <taxon>Metazoa</taxon>
        <taxon>Ecdysozoa</taxon>
        <taxon>Arthropoda</taxon>
        <taxon>Chelicerata</taxon>
        <taxon>Arachnida</taxon>
        <taxon>Acari</taxon>
        <taxon>Acariformes</taxon>
        <taxon>Sarcoptiformes</taxon>
        <taxon>Astigmata</taxon>
        <taxon>Psoroptidia</taxon>
        <taxon>Analgoidea</taxon>
        <taxon>Pyroglyphidae</taxon>
        <taxon>Dermatophagoidinae</taxon>
        <taxon>Dermatophagoides</taxon>
    </lineage>
</organism>
<dbReference type="Pfam" id="PF04750">
    <property type="entry name" value="Far-17a_AIG1"/>
    <property type="match status" value="1"/>
</dbReference>
<comment type="subcellular location">
    <subcellularLocation>
        <location evidence="2">Endomembrane system</location>
        <topology evidence="2">Multi-pass membrane protein</topology>
    </subcellularLocation>
</comment>
<evidence type="ECO:0000256" key="7">
    <source>
        <dbReference type="ARBA" id="ARBA00047368"/>
    </source>
</evidence>
<evidence type="ECO:0000256" key="17">
    <source>
        <dbReference type="SAM" id="Phobius"/>
    </source>
</evidence>
<evidence type="ECO:0000256" key="16">
    <source>
        <dbReference type="ARBA" id="ARBA00049428"/>
    </source>
</evidence>
<accession>A0A922IB71</accession>
<comment type="catalytic activity">
    <reaction evidence="10">
        <text>12-octadecanoyloxy-octadecanoate + H2O = 12-hydroxyoctadecanoate + octadecanoate + H(+)</text>
        <dbReference type="Rhea" id="RHEA:52080"/>
        <dbReference type="ChEBI" id="CHEBI:15377"/>
        <dbReference type="ChEBI" id="CHEBI:15378"/>
        <dbReference type="ChEBI" id="CHEBI:25629"/>
        <dbReference type="ChEBI" id="CHEBI:84201"/>
        <dbReference type="ChEBI" id="CHEBI:136330"/>
    </reaction>
    <physiologicalReaction direction="left-to-right" evidence="10">
        <dbReference type="Rhea" id="RHEA:52081"/>
    </physiologicalReaction>
</comment>
<reference evidence="19" key="1">
    <citation type="submission" date="2013-05" db="EMBL/GenBank/DDBJ databases">
        <authorList>
            <person name="Yim A.K.Y."/>
            <person name="Chan T.F."/>
            <person name="Ji K.M."/>
            <person name="Liu X.Y."/>
            <person name="Zhou J.W."/>
            <person name="Li R.Q."/>
            <person name="Yang K.Y."/>
            <person name="Li J."/>
            <person name="Li M."/>
            <person name="Law P.T.W."/>
            <person name="Wu Y.L."/>
            <person name="Cai Z.L."/>
            <person name="Qin H."/>
            <person name="Bao Y."/>
            <person name="Leung R.K.K."/>
            <person name="Ng P.K.S."/>
            <person name="Zou J."/>
            <person name="Zhong X.J."/>
            <person name="Ran P.X."/>
            <person name="Zhong N.S."/>
            <person name="Liu Z.G."/>
            <person name="Tsui S.K.W."/>
        </authorList>
    </citation>
    <scope>NUCLEOTIDE SEQUENCE</scope>
    <source>
        <strain evidence="19">Derf</strain>
        <tissue evidence="19">Whole organism</tissue>
    </source>
</reference>
<comment type="catalytic activity">
    <reaction evidence="11">
        <text>12-(9Z-octadecenoyloxy)-octadecanoate + H2O = 12-hydroxyoctadecanoate + (9Z)-octadecenoate + H(+)</text>
        <dbReference type="Rhea" id="RHEA:52060"/>
        <dbReference type="ChEBI" id="CHEBI:15377"/>
        <dbReference type="ChEBI" id="CHEBI:15378"/>
        <dbReference type="ChEBI" id="CHEBI:30823"/>
        <dbReference type="ChEBI" id="CHEBI:84201"/>
        <dbReference type="ChEBI" id="CHEBI:136302"/>
    </reaction>
    <physiologicalReaction direction="left-to-right" evidence="11">
        <dbReference type="Rhea" id="RHEA:52061"/>
    </physiologicalReaction>
</comment>
<name>A0A922IB71_DERFA</name>
<evidence type="ECO:0000256" key="5">
    <source>
        <dbReference type="ARBA" id="ARBA00022989"/>
    </source>
</evidence>
<dbReference type="InterPro" id="IPR006838">
    <property type="entry name" value="ADTRP_AIG1"/>
</dbReference>
<evidence type="ECO:0000313" key="18">
    <source>
        <dbReference type="EMBL" id="KAH7636261.1"/>
    </source>
</evidence>
<feature type="transmembrane region" description="Helical" evidence="17">
    <location>
        <begin position="151"/>
        <end position="177"/>
    </location>
</feature>
<dbReference type="PANTHER" id="PTHR10989:SF16">
    <property type="entry name" value="AT02829P-RELATED"/>
    <property type="match status" value="1"/>
</dbReference>
<reference evidence="18" key="3">
    <citation type="journal article" date="2021" name="World Allergy Organ. J.">
        <title>Chromosome-level assembly of Dermatophagoides farinae genome and transcriptome reveals two novel allergens Der f 37 and Der f 39.</title>
        <authorList>
            <person name="Chen J."/>
            <person name="Cai Z."/>
            <person name="Fan D."/>
            <person name="Hu J."/>
            <person name="Hou Y."/>
            <person name="He Y."/>
            <person name="Zhang Z."/>
            <person name="Zhao Z."/>
            <person name="Gao P."/>
            <person name="Hu W."/>
            <person name="Sun J."/>
            <person name="Li J."/>
            <person name="Ji K."/>
        </authorList>
    </citation>
    <scope>NUCLEOTIDE SEQUENCE</scope>
    <source>
        <strain evidence="18">JKM2019</strain>
    </source>
</reference>
<comment type="catalytic activity">
    <reaction evidence="13">
        <text>9-octadecanoyloxy-octadecanoate + H2O = 9-hydroxy-octadecanoate + octadecanoate + H(+)</text>
        <dbReference type="Rhea" id="RHEA:52096"/>
        <dbReference type="ChEBI" id="CHEBI:15377"/>
        <dbReference type="ChEBI" id="CHEBI:15378"/>
        <dbReference type="ChEBI" id="CHEBI:25629"/>
        <dbReference type="ChEBI" id="CHEBI:136286"/>
        <dbReference type="ChEBI" id="CHEBI:136373"/>
    </reaction>
    <physiologicalReaction direction="left-to-right" evidence="13">
        <dbReference type="Rhea" id="RHEA:52097"/>
    </physiologicalReaction>
</comment>
<evidence type="ECO:0000256" key="9">
    <source>
        <dbReference type="ARBA" id="ARBA00047863"/>
    </source>
</evidence>
<feature type="transmembrane region" description="Helical" evidence="17">
    <location>
        <begin position="189"/>
        <end position="209"/>
    </location>
</feature>
<evidence type="ECO:0000313" key="19">
    <source>
        <dbReference type="EMBL" id="KAH9528316.1"/>
    </source>
</evidence>
<comment type="catalytic activity">
    <reaction evidence="1">
        <text>9-(9Z-hexadecenoyloxy)-octadecanoate + H2O = (9Z)-hexadecenoate + 9-hydroxy-octadecanoate + H(+)</text>
        <dbReference type="Rhea" id="RHEA:52068"/>
        <dbReference type="ChEBI" id="CHEBI:15377"/>
        <dbReference type="ChEBI" id="CHEBI:15378"/>
        <dbReference type="ChEBI" id="CHEBI:32372"/>
        <dbReference type="ChEBI" id="CHEBI:136286"/>
        <dbReference type="ChEBI" id="CHEBI:136309"/>
    </reaction>
    <physiologicalReaction direction="left-to-right" evidence="1">
        <dbReference type="Rhea" id="RHEA:52069"/>
    </physiologicalReaction>
</comment>
<evidence type="ECO:0000256" key="15">
    <source>
        <dbReference type="ARBA" id="ARBA00049322"/>
    </source>
</evidence>
<reference evidence="18" key="2">
    <citation type="submission" date="2020-06" db="EMBL/GenBank/DDBJ databases">
        <authorList>
            <person name="Ji K."/>
            <person name="Li J."/>
        </authorList>
    </citation>
    <scope>NUCLEOTIDE SEQUENCE</scope>
    <source>
        <strain evidence="18">JKM2019</strain>
        <tissue evidence="18">Whole body</tissue>
    </source>
</reference>
<keyword evidence="4 17" id="KW-0812">Transmembrane</keyword>
<keyword evidence="6 17" id="KW-0472">Membrane</keyword>
<feature type="transmembrane region" description="Helical" evidence="17">
    <location>
        <begin position="7"/>
        <end position="25"/>
    </location>
</feature>
<proteinExistence type="inferred from homology"/>
<feature type="transmembrane region" description="Helical" evidence="17">
    <location>
        <begin position="45"/>
        <end position="64"/>
    </location>
</feature>
<evidence type="ECO:0000256" key="8">
    <source>
        <dbReference type="ARBA" id="ARBA00047427"/>
    </source>
</evidence>
<evidence type="ECO:0000256" key="1">
    <source>
        <dbReference type="ARBA" id="ARBA00000923"/>
    </source>
</evidence>
<feature type="transmembrane region" description="Helical" evidence="17">
    <location>
        <begin position="119"/>
        <end position="139"/>
    </location>
</feature>
<comment type="catalytic activity">
    <reaction evidence="7">
        <text>12-hexadecanoyloxy-octadecanoate + H2O = 12-hydroxyoctadecanoate + hexadecanoate + H(+)</text>
        <dbReference type="Rhea" id="RHEA:52056"/>
        <dbReference type="ChEBI" id="CHEBI:7896"/>
        <dbReference type="ChEBI" id="CHEBI:15377"/>
        <dbReference type="ChEBI" id="CHEBI:15378"/>
        <dbReference type="ChEBI" id="CHEBI:83677"/>
        <dbReference type="ChEBI" id="CHEBI:84201"/>
    </reaction>
    <physiologicalReaction direction="left-to-right" evidence="7">
        <dbReference type="Rhea" id="RHEA:52057"/>
    </physiologicalReaction>
</comment>
<dbReference type="AlphaFoldDB" id="A0A922IB71"/>
<protein>
    <submittedName>
        <fullName evidence="18">Androgen-induced protein-like protein</fullName>
    </submittedName>
</protein>
<evidence type="ECO:0000256" key="2">
    <source>
        <dbReference type="ARBA" id="ARBA00004127"/>
    </source>
</evidence>
<evidence type="ECO:0000256" key="4">
    <source>
        <dbReference type="ARBA" id="ARBA00022692"/>
    </source>
</evidence>
<dbReference type="GO" id="GO:0012505">
    <property type="term" value="C:endomembrane system"/>
    <property type="evidence" value="ECO:0007669"/>
    <property type="project" value="UniProtKB-SubCell"/>
</dbReference>
<evidence type="ECO:0000256" key="13">
    <source>
        <dbReference type="ARBA" id="ARBA00049221"/>
    </source>
</evidence>
<comment type="catalytic activity">
    <reaction evidence="12">
        <text>9-(9Z-octadecenoyloxy)-octadecanoate + H2O = 9-hydroxy-octadecanoate + (9Z)-octadecenoate + H(+)</text>
        <dbReference type="Rhea" id="RHEA:52048"/>
        <dbReference type="ChEBI" id="CHEBI:15377"/>
        <dbReference type="ChEBI" id="CHEBI:15378"/>
        <dbReference type="ChEBI" id="CHEBI:30823"/>
        <dbReference type="ChEBI" id="CHEBI:136282"/>
        <dbReference type="ChEBI" id="CHEBI:136286"/>
    </reaction>
    <physiologicalReaction direction="left-to-right" evidence="12">
        <dbReference type="Rhea" id="RHEA:52049"/>
    </physiologicalReaction>
</comment>
<feature type="transmembrane region" description="Helical" evidence="17">
    <location>
        <begin position="76"/>
        <end position="99"/>
    </location>
</feature>
<keyword evidence="5 17" id="KW-1133">Transmembrane helix</keyword>
<evidence type="ECO:0000256" key="14">
    <source>
        <dbReference type="ARBA" id="ARBA00049296"/>
    </source>
</evidence>